<dbReference type="InterPro" id="IPR030395">
    <property type="entry name" value="GP_PDE_dom"/>
</dbReference>
<organism evidence="2 3">
    <name type="scientific">Nannocystis exedens</name>
    <dbReference type="NCBI Taxonomy" id="54"/>
    <lineage>
        <taxon>Bacteria</taxon>
        <taxon>Pseudomonadati</taxon>
        <taxon>Myxococcota</taxon>
        <taxon>Polyangia</taxon>
        <taxon>Nannocystales</taxon>
        <taxon>Nannocystaceae</taxon>
        <taxon>Nannocystis</taxon>
    </lineage>
</organism>
<sequence>MRRALVLAFACACGGPVPGPPATLVGRAVLPAATFAPGPPSGARLGPAPIHGQQAPFGSQPVQGFSALVANGDGTYLALADNGYGKIENSADFHLRVYTLRIDSRTANGGSGAVEVVGYFELRDPERKVGFPIVQQFSDARVLTGADFDPESMQRAPDGTLWFGDEFGPFLLHTSADGALLEPPIASPDVAQPGLPLRSPQSPDYEENAALRLMNAVGWRAAQRGATRPPVVSPHHAMVVDDAPVELGRELFDVNSLRAAGFPVVVWTVNEVARIHALMRLGVDGILSDRPDLLYQAARSFDGDGDGLPELIGADGLVRRDKIDLQGHRGARDLRPENTLPAMEAALDELVTTLETDVVLTADDVPVLGHDPALDVHKCRDTLGGEVPRQVRALTAAELQRRFVCDGLVRGPEQTHDRALSPVAVAFAAAEGLADPYTPPTLAQWLRFVAAYADHYATGTGASHPEAARRAANARQVRFSVETKLTPEDAFAARFAERVSGAIVAAGVTERAWVQSFDFRTLLQVQDRAPAIGTVFLLADGVNLPRGPWERRPWLAGLAWTRGVTKQTEPPQVASSGGFEGMALQSSPPALLPMLEKPVAGAPAGEVWVFEYDLSQRTYTDRRWIHRLEPRAAAAADFQLDAGGRGFVIERDDSEGELGGFKAVRALELGAAGATSRAVTQVDLLAIADPHGLAPAVAGDVGVGEGRFAMPFVTIESLVLLPQDRMLVANDNNLPFSVGRHRGDGRPDDEEFVVLQLPPR</sequence>
<dbReference type="PANTHER" id="PTHR37957:SF1">
    <property type="entry name" value="PHYTASE-LIKE DOMAIN-CONTAINING PROTEIN"/>
    <property type="match status" value="1"/>
</dbReference>
<dbReference type="GO" id="GO:0008081">
    <property type="term" value="F:phosphoric diester hydrolase activity"/>
    <property type="evidence" value="ECO:0007669"/>
    <property type="project" value="InterPro"/>
</dbReference>
<evidence type="ECO:0000313" key="3">
    <source>
        <dbReference type="Proteomes" id="UP000199400"/>
    </source>
</evidence>
<protein>
    <submittedName>
        <fullName evidence="2">Glycerophosphoryl diester phosphodiesterase</fullName>
    </submittedName>
</protein>
<dbReference type="Gene3D" id="3.20.20.190">
    <property type="entry name" value="Phosphatidylinositol (PI) phosphodiesterase"/>
    <property type="match status" value="2"/>
</dbReference>
<dbReference type="PANTHER" id="PTHR37957">
    <property type="entry name" value="BLR7070 PROTEIN"/>
    <property type="match status" value="1"/>
</dbReference>
<dbReference type="EMBL" id="FOMX01000023">
    <property type="protein sequence ID" value="SFE95049.1"/>
    <property type="molecule type" value="Genomic_DNA"/>
</dbReference>
<accession>A0A1I2EQE1</accession>
<dbReference type="InterPro" id="IPR017946">
    <property type="entry name" value="PLC-like_Pdiesterase_TIM-brl"/>
</dbReference>
<gene>
    <name evidence="2" type="ORF">SAMN02745121_06213</name>
</gene>
<dbReference type="Pfam" id="PF13449">
    <property type="entry name" value="Phytase-like"/>
    <property type="match status" value="2"/>
</dbReference>
<dbReference type="Proteomes" id="UP000199400">
    <property type="component" value="Unassembled WGS sequence"/>
</dbReference>
<feature type="domain" description="GP-PDE" evidence="1">
    <location>
        <begin position="323"/>
        <end position="618"/>
    </location>
</feature>
<evidence type="ECO:0000313" key="2">
    <source>
        <dbReference type="EMBL" id="SFE95049.1"/>
    </source>
</evidence>
<evidence type="ECO:0000259" key="1">
    <source>
        <dbReference type="PROSITE" id="PS51704"/>
    </source>
</evidence>
<keyword evidence="3" id="KW-1185">Reference proteome</keyword>
<dbReference type="SUPFAM" id="SSF51695">
    <property type="entry name" value="PLC-like phosphodiesterases"/>
    <property type="match status" value="2"/>
</dbReference>
<dbReference type="STRING" id="54.SAMN02745121_06213"/>
<dbReference type="RefSeq" id="WP_096331678.1">
    <property type="nucleotide sequence ID" value="NZ_NETK01000001.1"/>
</dbReference>
<name>A0A1I2EQE1_9BACT</name>
<reference evidence="3" key="1">
    <citation type="submission" date="2016-10" db="EMBL/GenBank/DDBJ databases">
        <authorList>
            <person name="Varghese N."/>
            <person name="Submissions S."/>
        </authorList>
    </citation>
    <scope>NUCLEOTIDE SEQUENCE [LARGE SCALE GENOMIC DNA]</scope>
    <source>
        <strain evidence="3">ATCC 25963</strain>
    </source>
</reference>
<dbReference type="GO" id="GO:0006629">
    <property type="term" value="P:lipid metabolic process"/>
    <property type="evidence" value="ECO:0007669"/>
    <property type="project" value="InterPro"/>
</dbReference>
<proteinExistence type="predicted"/>
<dbReference type="InterPro" id="IPR027372">
    <property type="entry name" value="Phytase-like_dom"/>
</dbReference>
<dbReference type="PROSITE" id="PS51704">
    <property type="entry name" value="GP_PDE"/>
    <property type="match status" value="1"/>
</dbReference>
<dbReference type="AlphaFoldDB" id="A0A1I2EQE1"/>
<dbReference type="OrthoDB" id="9787897at2"/>
<dbReference type="Pfam" id="PF03009">
    <property type="entry name" value="GDPD"/>
    <property type="match status" value="2"/>
</dbReference>